<gene>
    <name evidence="1" type="ORF">M407DRAFT_187587</name>
</gene>
<name>A0A0C3L2J6_9AGAM</name>
<evidence type="ECO:0000313" key="1">
    <source>
        <dbReference type="EMBL" id="KIO27948.1"/>
    </source>
</evidence>
<dbReference type="Proteomes" id="UP000054248">
    <property type="component" value="Unassembled WGS sequence"/>
</dbReference>
<dbReference type="AlphaFoldDB" id="A0A0C3L2J6"/>
<evidence type="ECO:0000313" key="2">
    <source>
        <dbReference type="Proteomes" id="UP000054248"/>
    </source>
</evidence>
<reference evidence="2" key="2">
    <citation type="submission" date="2015-01" db="EMBL/GenBank/DDBJ databases">
        <title>Evolutionary Origins and Diversification of the Mycorrhizal Mutualists.</title>
        <authorList>
            <consortium name="DOE Joint Genome Institute"/>
            <consortium name="Mycorrhizal Genomics Consortium"/>
            <person name="Kohler A."/>
            <person name="Kuo A."/>
            <person name="Nagy L.G."/>
            <person name="Floudas D."/>
            <person name="Copeland A."/>
            <person name="Barry K.W."/>
            <person name="Cichocki N."/>
            <person name="Veneault-Fourrey C."/>
            <person name="LaButti K."/>
            <person name="Lindquist E.A."/>
            <person name="Lipzen A."/>
            <person name="Lundell T."/>
            <person name="Morin E."/>
            <person name="Murat C."/>
            <person name="Riley R."/>
            <person name="Ohm R."/>
            <person name="Sun H."/>
            <person name="Tunlid A."/>
            <person name="Henrissat B."/>
            <person name="Grigoriev I.V."/>
            <person name="Hibbett D.S."/>
            <person name="Martin F."/>
        </authorList>
    </citation>
    <scope>NUCLEOTIDE SEQUENCE [LARGE SCALE GENOMIC DNA]</scope>
    <source>
        <strain evidence="2">MUT 4182</strain>
    </source>
</reference>
<protein>
    <submittedName>
        <fullName evidence="1">Uncharacterized protein</fullName>
    </submittedName>
</protein>
<dbReference type="HOGENOM" id="CLU_2172924_0_0_1"/>
<organism evidence="1 2">
    <name type="scientific">Tulasnella calospora MUT 4182</name>
    <dbReference type="NCBI Taxonomy" id="1051891"/>
    <lineage>
        <taxon>Eukaryota</taxon>
        <taxon>Fungi</taxon>
        <taxon>Dikarya</taxon>
        <taxon>Basidiomycota</taxon>
        <taxon>Agaricomycotina</taxon>
        <taxon>Agaricomycetes</taxon>
        <taxon>Cantharellales</taxon>
        <taxon>Tulasnellaceae</taxon>
        <taxon>Tulasnella</taxon>
    </lineage>
</organism>
<keyword evidence="2" id="KW-1185">Reference proteome</keyword>
<accession>A0A0C3L2J6</accession>
<sequence length="110" mass="11954">MAGTSCGFELWALLRGPRDNLSEYLSRVLRHLDCLHPTHLFNALCLQLGGSSGFSIQGSMLGSEYSVRKLASHAGWALRLGAIEDWFDGRSSSKASPVRELTLDSVGMKG</sequence>
<reference evidence="1 2" key="1">
    <citation type="submission" date="2014-04" db="EMBL/GenBank/DDBJ databases">
        <authorList>
            <consortium name="DOE Joint Genome Institute"/>
            <person name="Kuo A."/>
            <person name="Girlanda M."/>
            <person name="Perotto S."/>
            <person name="Kohler A."/>
            <person name="Nagy L.G."/>
            <person name="Floudas D."/>
            <person name="Copeland A."/>
            <person name="Barry K.W."/>
            <person name="Cichocki N."/>
            <person name="Veneault-Fourrey C."/>
            <person name="LaButti K."/>
            <person name="Lindquist E.A."/>
            <person name="Lipzen A."/>
            <person name="Lundell T."/>
            <person name="Morin E."/>
            <person name="Murat C."/>
            <person name="Sun H."/>
            <person name="Tunlid A."/>
            <person name="Henrissat B."/>
            <person name="Grigoriev I.V."/>
            <person name="Hibbett D.S."/>
            <person name="Martin F."/>
            <person name="Nordberg H.P."/>
            <person name="Cantor M.N."/>
            <person name="Hua S.X."/>
        </authorList>
    </citation>
    <scope>NUCLEOTIDE SEQUENCE [LARGE SCALE GENOMIC DNA]</scope>
    <source>
        <strain evidence="1 2">MUT 4182</strain>
    </source>
</reference>
<proteinExistence type="predicted"/>
<dbReference type="EMBL" id="KN823001">
    <property type="protein sequence ID" value="KIO27948.1"/>
    <property type="molecule type" value="Genomic_DNA"/>
</dbReference>